<comment type="caution">
    <text evidence="1">The sequence shown here is derived from an EMBL/GenBank/DDBJ whole genome shotgun (WGS) entry which is preliminary data.</text>
</comment>
<dbReference type="RefSeq" id="WP_133435828.1">
    <property type="nucleotide sequence ID" value="NZ_JAUFSA010000001.1"/>
</dbReference>
<evidence type="ECO:0000313" key="1">
    <source>
        <dbReference type="EMBL" id="MDP7733439.1"/>
    </source>
</evidence>
<reference evidence="1" key="1">
    <citation type="submission" date="2023-06" db="EMBL/GenBank/DDBJ databases">
        <title>Identification of two novel mycobacterium reveal diversities and complexities of Mycobacterium gordonae clade.</title>
        <authorList>
            <person name="Matsumoto Y."/>
            <person name="Nakamura S."/>
            <person name="Motooka D."/>
            <person name="Fukushima K."/>
        </authorList>
    </citation>
    <scope>NUCLEOTIDE SEQUENCE</scope>
    <source>
        <strain evidence="1">TY812</strain>
    </source>
</reference>
<gene>
    <name evidence="1" type="ORF">QXL92_01525</name>
</gene>
<name>A0A4R5WTZ0_9MYCO</name>
<sequence length="98" mass="11262">MTMAQDFDIIPAEEIRRNDNIEFPADNPDVRWKFDENRATKPPCNQPGVQWYVEQTGEPMLGSPLGDLYTFTVKEVGGPGADVEVKIRGHVQVRRYRR</sequence>
<dbReference type="AlphaFoldDB" id="A0A4R5WTZ0"/>
<evidence type="ECO:0000313" key="2">
    <source>
        <dbReference type="Proteomes" id="UP001229081"/>
    </source>
</evidence>
<dbReference type="EMBL" id="JAUFSA010000001">
    <property type="protein sequence ID" value="MDP7733439.1"/>
    <property type="molecule type" value="Genomic_DNA"/>
</dbReference>
<proteinExistence type="predicted"/>
<organism evidence="1 2">
    <name type="scientific">Mycobacterium paragordonae</name>
    <dbReference type="NCBI Taxonomy" id="1389713"/>
    <lineage>
        <taxon>Bacteria</taxon>
        <taxon>Bacillati</taxon>
        <taxon>Actinomycetota</taxon>
        <taxon>Actinomycetes</taxon>
        <taxon>Mycobacteriales</taxon>
        <taxon>Mycobacteriaceae</taxon>
        <taxon>Mycobacterium</taxon>
    </lineage>
</organism>
<dbReference type="Proteomes" id="UP001229081">
    <property type="component" value="Unassembled WGS sequence"/>
</dbReference>
<protein>
    <submittedName>
        <fullName evidence="1">Uncharacterized protein</fullName>
    </submittedName>
</protein>
<accession>A0A4R5WTZ0</accession>